<evidence type="ECO:0000313" key="1">
    <source>
        <dbReference type="EMBL" id="KAJ7379188.1"/>
    </source>
</evidence>
<organism evidence="1 2">
    <name type="scientific">Desmophyllum pertusum</name>
    <dbReference type="NCBI Taxonomy" id="174260"/>
    <lineage>
        <taxon>Eukaryota</taxon>
        <taxon>Metazoa</taxon>
        <taxon>Cnidaria</taxon>
        <taxon>Anthozoa</taxon>
        <taxon>Hexacorallia</taxon>
        <taxon>Scleractinia</taxon>
        <taxon>Caryophylliina</taxon>
        <taxon>Caryophylliidae</taxon>
        <taxon>Desmophyllum</taxon>
    </lineage>
</organism>
<gene>
    <name evidence="1" type="ORF">OS493_017688</name>
</gene>
<reference evidence="1" key="1">
    <citation type="submission" date="2023-01" db="EMBL/GenBank/DDBJ databases">
        <title>Genome assembly of the deep-sea coral Lophelia pertusa.</title>
        <authorList>
            <person name="Herrera S."/>
            <person name="Cordes E."/>
        </authorList>
    </citation>
    <scope>NUCLEOTIDE SEQUENCE</scope>
    <source>
        <strain evidence="1">USNM1676648</strain>
        <tissue evidence="1">Polyp</tissue>
    </source>
</reference>
<protein>
    <submittedName>
        <fullName evidence="1">Uncharacterized protein</fullName>
    </submittedName>
</protein>
<dbReference type="AlphaFoldDB" id="A0A9W9ZCG0"/>
<evidence type="ECO:0000313" key="2">
    <source>
        <dbReference type="Proteomes" id="UP001163046"/>
    </source>
</evidence>
<name>A0A9W9ZCG0_9CNID</name>
<proteinExistence type="predicted"/>
<keyword evidence="2" id="KW-1185">Reference proteome</keyword>
<comment type="caution">
    <text evidence="1">The sequence shown here is derived from an EMBL/GenBank/DDBJ whole genome shotgun (WGS) entry which is preliminary data.</text>
</comment>
<dbReference type="EMBL" id="MU826359">
    <property type="protein sequence ID" value="KAJ7379188.1"/>
    <property type="molecule type" value="Genomic_DNA"/>
</dbReference>
<accession>A0A9W9ZCG0</accession>
<dbReference type="Proteomes" id="UP001163046">
    <property type="component" value="Unassembled WGS sequence"/>
</dbReference>
<sequence>MYQAQFEDLEIWSMKTHRHEPSHGNDKPDVRLHPNSFQREHHRVKPLGCYGKKTLDGDCSGHVLEEIGEFTQDQTGCTPISHRSLPTRTSTIILGTAKKGRRRSDAAMLTIR</sequence>